<evidence type="ECO:0000256" key="1">
    <source>
        <dbReference type="ARBA" id="ARBA00004651"/>
    </source>
</evidence>
<comment type="caution">
    <text evidence="8">The sequence shown here is derived from an EMBL/GenBank/DDBJ whole genome shotgun (WGS) entry which is preliminary data.</text>
</comment>
<dbReference type="InterPro" id="IPR017039">
    <property type="entry name" value="Virul_fac_BrkB"/>
</dbReference>
<dbReference type="Pfam" id="PF03631">
    <property type="entry name" value="Virul_fac_BrkB"/>
    <property type="match status" value="1"/>
</dbReference>
<evidence type="ECO:0000313" key="8">
    <source>
        <dbReference type="EMBL" id="MEL5989231.1"/>
    </source>
</evidence>
<evidence type="ECO:0000256" key="2">
    <source>
        <dbReference type="ARBA" id="ARBA00022475"/>
    </source>
</evidence>
<keyword evidence="3 7" id="KW-0812">Transmembrane</keyword>
<feature type="transmembrane region" description="Helical" evidence="7">
    <location>
        <begin position="62"/>
        <end position="84"/>
    </location>
</feature>
<dbReference type="RefSeq" id="WP_285215435.1">
    <property type="nucleotide sequence ID" value="NZ_JBBCRB010000008.1"/>
</dbReference>
<dbReference type="NCBIfam" id="TIGR00765">
    <property type="entry name" value="yihY_not_rbn"/>
    <property type="match status" value="1"/>
</dbReference>
<feature type="compositionally biased region" description="Basic and acidic residues" evidence="6">
    <location>
        <begin position="310"/>
        <end position="323"/>
    </location>
</feature>
<evidence type="ECO:0000256" key="6">
    <source>
        <dbReference type="SAM" id="MobiDB-lite"/>
    </source>
</evidence>
<feature type="transmembrane region" description="Helical" evidence="7">
    <location>
        <begin position="122"/>
        <end position="142"/>
    </location>
</feature>
<evidence type="ECO:0000256" key="4">
    <source>
        <dbReference type="ARBA" id="ARBA00022989"/>
    </source>
</evidence>
<keyword evidence="5 7" id="KW-0472">Membrane</keyword>
<evidence type="ECO:0000256" key="3">
    <source>
        <dbReference type="ARBA" id="ARBA00022692"/>
    </source>
</evidence>
<name>A0ABU9LQY9_9BACL</name>
<accession>A0ABU9LQY9</accession>
<feature type="region of interest" description="Disordered" evidence="6">
    <location>
        <begin position="310"/>
        <end position="331"/>
    </location>
</feature>
<comment type="subcellular location">
    <subcellularLocation>
        <location evidence="1">Cell membrane</location>
        <topology evidence="1">Multi-pass membrane protein</topology>
    </subcellularLocation>
</comment>
<dbReference type="EMBL" id="JBCEWA010000010">
    <property type="protein sequence ID" value="MEL5989231.1"/>
    <property type="molecule type" value="Genomic_DNA"/>
</dbReference>
<evidence type="ECO:0000256" key="5">
    <source>
        <dbReference type="ARBA" id="ARBA00023136"/>
    </source>
</evidence>
<feature type="transmembrane region" description="Helical" evidence="7">
    <location>
        <begin position="239"/>
        <end position="261"/>
    </location>
</feature>
<keyword evidence="9" id="KW-1185">Reference proteome</keyword>
<dbReference type="Proteomes" id="UP001398420">
    <property type="component" value="Unassembled WGS sequence"/>
</dbReference>
<keyword evidence="4 7" id="KW-1133">Transmembrane helix</keyword>
<organism evidence="8 9">
    <name type="scientific">Kurthia gibsonii</name>
    <dbReference type="NCBI Taxonomy" id="33946"/>
    <lineage>
        <taxon>Bacteria</taxon>
        <taxon>Bacillati</taxon>
        <taxon>Bacillota</taxon>
        <taxon>Bacilli</taxon>
        <taxon>Bacillales</taxon>
        <taxon>Caryophanaceae</taxon>
        <taxon>Kurthia</taxon>
    </lineage>
</organism>
<gene>
    <name evidence="8" type="ORF">AAF454_12530</name>
</gene>
<reference evidence="8 9" key="1">
    <citation type="submission" date="2024-04" db="EMBL/GenBank/DDBJ databases">
        <authorList>
            <person name="Wu Y.S."/>
            <person name="Zhang L."/>
        </authorList>
    </citation>
    <scope>NUCLEOTIDE SEQUENCE [LARGE SCALE GENOMIC DNA]</scope>
    <source>
        <strain evidence="8 9">KG-01</strain>
    </source>
</reference>
<proteinExistence type="predicted"/>
<dbReference type="PANTHER" id="PTHR30213">
    <property type="entry name" value="INNER MEMBRANE PROTEIN YHJD"/>
    <property type="match status" value="1"/>
</dbReference>
<dbReference type="PIRSF" id="PIRSF035875">
    <property type="entry name" value="RNase_BN"/>
    <property type="match status" value="1"/>
</dbReference>
<protein>
    <submittedName>
        <fullName evidence="8">YihY/virulence factor BrkB family protein</fullName>
    </submittedName>
</protein>
<feature type="transmembrane region" description="Helical" evidence="7">
    <location>
        <begin position="163"/>
        <end position="184"/>
    </location>
</feature>
<evidence type="ECO:0000256" key="7">
    <source>
        <dbReference type="SAM" id="Phobius"/>
    </source>
</evidence>
<feature type="transmembrane region" description="Helical" evidence="7">
    <location>
        <begin position="273"/>
        <end position="300"/>
    </location>
</feature>
<evidence type="ECO:0000313" key="9">
    <source>
        <dbReference type="Proteomes" id="UP001398420"/>
    </source>
</evidence>
<feature type="transmembrane region" description="Helical" evidence="7">
    <location>
        <begin position="204"/>
        <end position="227"/>
    </location>
</feature>
<keyword evidence="2" id="KW-1003">Cell membrane</keyword>
<sequence>MARKAKVKHSSEMFERLKMMQVKKRQRDTEVDELDYTTRKGYIKGVIEGIKKADVSSSGAQLAYFFLLSLFPLLIFILTLVPFLNLRPEQVFIFLETALPSETYNLISSTLREVLDTRSGSLLSIGIIATLWSASNGVNALIKSLNRSYGIEETRPFLIARGMSLILTLMFIVLIIVALVLPVFGQTIGKTLFNEIGLGDNFLIIWQYVRIILPPILIASVLIIVYWVAPNMPLYLKSVIPGAIFATAAWIAVSYGFSFYISNFANYSKTYGSIGGIIILMLWLYIIGIVLVIGGQLNVATQRRTEQKMRRMDQVSKQEEKGKISTKVSSI</sequence>
<dbReference type="PANTHER" id="PTHR30213:SF0">
    <property type="entry name" value="UPF0761 MEMBRANE PROTEIN YIHY"/>
    <property type="match status" value="1"/>
</dbReference>